<keyword evidence="5" id="KW-1185">Reference proteome</keyword>
<dbReference type="Pfam" id="PF06180">
    <property type="entry name" value="CbiK"/>
    <property type="match status" value="1"/>
</dbReference>
<dbReference type="AlphaFoldDB" id="A0A0F5IV47"/>
<proteinExistence type="predicted"/>
<organism evidence="4 5">
    <name type="scientific">Parabacteroides gordonii MS-1 = DSM 23371</name>
    <dbReference type="NCBI Taxonomy" id="1203610"/>
    <lineage>
        <taxon>Bacteria</taxon>
        <taxon>Pseudomonadati</taxon>
        <taxon>Bacteroidota</taxon>
        <taxon>Bacteroidia</taxon>
        <taxon>Bacteroidales</taxon>
        <taxon>Tannerellaceae</taxon>
        <taxon>Parabacteroides</taxon>
    </lineage>
</organism>
<dbReference type="SUPFAM" id="SSF53800">
    <property type="entry name" value="Chelatase"/>
    <property type="match status" value="1"/>
</dbReference>
<feature type="binding site" evidence="2">
    <location>
        <position position="186"/>
    </location>
    <ligand>
        <name>Co(2+)</name>
        <dbReference type="ChEBI" id="CHEBI:48828"/>
    </ligand>
</feature>
<dbReference type="GO" id="GO:0046872">
    <property type="term" value="F:metal ion binding"/>
    <property type="evidence" value="ECO:0007669"/>
    <property type="project" value="UniProtKB-KW"/>
</dbReference>
<evidence type="ECO:0000256" key="2">
    <source>
        <dbReference type="PIRSR" id="PIRSR033579-3"/>
    </source>
</evidence>
<feature type="chain" id="PRO_5002488525" description="Sirohydrochlorin cobaltochelatase" evidence="3">
    <location>
        <begin position="24"/>
        <end position="313"/>
    </location>
</feature>
<feature type="binding site" evidence="2">
    <location>
        <position position="249"/>
    </location>
    <ligand>
        <name>Co(2+)</name>
        <dbReference type="ChEBI" id="CHEBI:48828"/>
    </ligand>
</feature>
<dbReference type="GO" id="GO:0019251">
    <property type="term" value="P:anaerobic cobalamin biosynthetic process"/>
    <property type="evidence" value="ECO:0007669"/>
    <property type="project" value="InterPro"/>
</dbReference>
<sequence length="313" mass="34817">MKKKNLLAALLVGCLMSISMVHAGVPHDEEGNFKSSDFFASMQTGDKAAVLMVHFGTTYDETRALTIDAINEKAREAFEGTEVREAYTSRIIMRRLKARGIEKLNPAEALKQLKAEGFTHILIQSTNIIEGVEMESLRKDVASLEKEFKDVRIGNPLLYMPEDYEAVIAAIAKKGAKEGATVLVGHGTYTPSTAQYAMTDYMLKDKGYTNFHVGTIEGYPSFDNMLAKLKASGVKKVMLMPFMFVAGDHANNDIAGDWKKELEDNGYEVSVLMEGLGQNPDIQNIFIEHARFVAKHKMIDIMDKKKAYATDKD</sequence>
<keyword evidence="2" id="KW-0479">Metal-binding</keyword>
<dbReference type="STRING" id="1203610.HMPREF1536_04467"/>
<feature type="active site" description="Proton acceptor" evidence="1">
    <location>
        <position position="186"/>
    </location>
</feature>
<evidence type="ECO:0000313" key="4">
    <source>
        <dbReference type="EMBL" id="KKB49403.1"/>
    </source>
</evidence>
<feature type="signal peptide" evidence="3">
    <location>
        <begin position="1"/>
        <end position="23"/>
    </location>
</feature>
<evidence type="ECO:0000256" key="1">
    <source>
        <dbReference type="PIRSR" id="PIRSR033579-1"/>
    </source>
</evidence>
<dbReference type="CDD" id="cd03413">
    <property type="entry name" value="CbiK_C"/>
    <property type="match status" value="1"/>
</dbReference>
<evidence type="ECO:0000313" key="5">
    <source>
        <dbReference type="Proteomes" id="UP000033035"/>
    </source>
</evidence>
<dbReference type="Gene3D" id="3.40.50.1400">
    <property type="match status" value="2"/>
</dbReference>
<name>A0A0F5IV47_9BACT</name>
<protein>
    <recommendedName>
        <fullName evidence="6">Sirohydrochlorin cobaltochelatase</fullName>
    </recommendedName>
</protein>
<evidence type="ECO:0000256" key="3">
    <source>
        <dbReference type="SAM" id="SignalP"/>
    </source>
</evidence>
<dbReference type="GO" id="GO:0016852">
    <property type="term" value="F:sirohydrochlorin cobaltochelatase activity"/>
    <property type="evidence" value="ECO:0007669"/>
    <property type="project" value="InterPro"/>
</dbReference>
<reference evidence="4 5" key="1">
    <citation type="submission" date="2013-04" db="EMBL/GenBank/DDBJ databases">
        <title>The Genome Sequence of Parabacteroides gordonii DSM 23371.</title>
        <authorList>
            <consortium name="The Broad Institute Genomics Platform"/>
            <person name="Earl A."/>
            <person name="Ward D."/>
            <person name="Feldgarden M."/>
            <person name="Gevers D."/>
            <person name="Martens E."/>
            <person name="Sakamoto M."/>
            <person name="Benno Y."/>
            <person name="Suzuki N."/>
            <person name="Matsunaga N."/>
            <person name="Koshihara K."/>
            <person name="Seki M."/>
            <person name="Komiya H."/>
            <person name="Walker B."/>
            <person name="Young S."/>
            <person name="Zeng Q."/>
            <person name="Gargeya S."/>
            <person name="Fitzgerald M."/>
            <person name="Haas B."/>
            <person name="Abouelleil A."/>
            <person name="Allen A.W."/>
            <person name="Alvarado L."/>
            <person name="Arachchi H.M."/>
            <person name="Berlin A.M."/>
            <person name="Chapman S.B."/>
            <person name="Gainer-Dewar J."/>
            <person name="Goldberg J."/>
            <person name="Griggs A."/>
            <person name="Gujja S."/>
            <person name="Hansen M."/>
            <person name="Howarth C."/>
            <person name="Imamovic A."/>
            <person name="Ireland A."/>
            <person name="Larimer J."/>
            <person name="McCowan C."/>
            <person name="Murphy C."/>
            <person name="Pearson M."/>
            <person name="Poon T.W."/>
            <person name="Priest M."/>
            <person name="Roberts A."/>
            <person name="Saif S."/>
            <person name="Shea T."/>
            <person name="Sisk P."/>
            <person name="Sykes S."/>
            <person name="Wortman J."/>
            <person name="Nusbaum C."/>
            <person name="Birren B."/>
        </authorList>
    </citation>
    <scope>NUCLEOTIDE SEQUENCE [LARGE SCALE GENOMIC DNA]</scope>
    <source>
        <strain evidence="4 5">MS-1</strain>
    </source>
</reference>
<accession>A0A0F5IV47</accession>
<dbReference type="InterPro" id="IPR010388">
    <property type="entry name" value="Anaerobic_Co-chelatase"/>
</dbReference>
<evidence type="ECO:0008006" key="6">
    <source>
        <dbReference type="Google" id="ProtNLM"/>
    </source>
</evidence>
<dbReference type="Proteomes" id="UP000033035">
    <property type="component" value="Unassembled WGS sequence"/>
</dbReference>
<dbReference type="PIRSF" id="PIRSF033579">
    <property type="entry name" value="Anaer_Co_chel"/>
    <property type="match status" value="1"/>
</dbReference>
<keyword evidence="2" id="KW-0170">Cobalt</keyword>
<dbReference type="PATRIC" id="fig|1203610.3.peg.4553"/>
<keyword evidence="3" id="KW-0732">Signal</keyword>
<dbReference type="EMBL" id="AQHW01000025">
    <property type="protein sequence ID" value="KKB49403.1"/>
    <property type="molecule type" value="Genomic_DNA"/>
</dbReference>
<dbReference type="HOGENOM" id="CLU_036584_1_1_10"/>
<comment type="caution">
    <text evidence="4">The sequence shown here is derived from an EMBL/GenBank/DDBJ whole genome shotgun (WGS) entry which is preliminary data.</text>
</comment>
<gene>
    <name evidence="4" type="ORF">HMPREF1536_04467</name>
</gene>
<dbReference type="CDD" id="cd03412">
    <property type="entry name" value="CbiK_N"/>
    <property type="match status" value="1"/>
</dbReference>
<feature type="binding site" evidence="2">
    <location>
        <position position="217"/>
    </location>
    <ligand>
        <name>Co(2+)</name>
        <dbReference type="ChEBI" id="CHEBI:48828"/>
    </ligand>
</feature>